<dbReference type="OrthoDB" id="21380at2759"/>
<dbReference type="Proteomes" id="UP000030653">
    <property type="component" value="Unassembled WGS sequence"/>
</dbReference>
<dbReference type="EMBL" id="JH795858">
    <property type="protein sequence ID" value="EJU04005.1"/>
    <property type="molecule type" value="Genomic_DNA"/>
</dbReference>
<dbReference type="AlphaFoldDB" id="M5G720"/>
<dbReference type="Pfam" id="PF08630">
    <property type="entry name" value="Dfp1_Him1_M"/>
    <property type="match status" value="1"/>
</dbReference>
<organism evidence="7 8">
    <name type="scientific">Dacryopinax primogenitus (strain DJM 731)</name>
    <name type="common">Brown rot fungus</name>
    <dbReference type="NCBI Taxonomy" id="1858805"/>
    <lineage>
        <taxon>Eukaryota</taxon>
        <taxon>Fungi</taxon>
        <taxon>Dikarya</taxon>
        <taxon>Basidiomycota</taxon>
        <taxon>Agaricomycotina</taxon>
        <taxon>Dacrymycetes</taxon>
        <taxon>Dacrymycetales</taxon>
        <taxon>Dacrymycetaceae</taxon>
        <taxon>Dacryopinax</taxon>
    </lineage>
</organism>
<dbReference type="FunFam" id="6.10.250.3410:FF:000001">
    <property type="entry name" value="Protein DBF4 homolog A"/>
    <property type="match status" value="1"/>
</dbReference>
<dbReference type="InterPro" id="IPR055116">
    <property type="entry name" value="DBF4_BRCT"/>
</dbReference>
<sequence>MGIRASLIPSSALVSASPPPRRSFPLLSSLPSTTSPSTTGRMAAVAVTPRPQHPFPRPVWTHDPQPSASLQPTAHMMTPSHLPRALDNPMDVFTASAPARMANRAKRTRDDTRSDAAQPPAPKRTCASPSKRLAKQSSKTEKDKLERREKRMKYEAQEREFREKYSAAFPKWTFHFDSLDTATASMLTQRVTQLGARVDTFFSKKVSHVISTRPVLPDAKAAKGTAGREGTPQAVAKREVDKENVAPRSSQPGQRLSQAQSTQQWKNAARPALAPLGRRDGNLLFEDSMPVKNDLLSKAIHFGMKVWSVEKLTSVLDRIQLPVSPVAHTPNLSHLLADERLHGTRERDPNALRPDYTYFQRGSYFVLIEDMSGEHCPIMIKQYDRPAKGERAPWPCLYADKNASGPFSPGYEESTSEEKPLARLSPEISAVPPPVATSLLPPAQIQKSKKSADLRRVLSMNNVKRLAGQHAIPDASIAVQASHDRPGAYMAASGNSVSVTSAVATSTRSASGTTLPGGLGHAAANKQLQDRLRQQVLTNRLAAATNGAPALRKSKSTNTLKLPMREETKKPGYCENCRIKFADFSQHVKSKKHRTFATTDDNFVQLDEVLERLIRPKADEKLDIVELPAQEEEYEQDSNVLDEEADVSGDLGLDDGEEGTEEHDESMLGWSATATAVPSQAAEFI</sequence>
<dbReference type="GO" id="GO:0043539">
    <property type="term" value="F:protein serine/threonine kinase activator activity"/>
    <property type="evidence" value="ECO:0007669"/>
    <property type="project" value="TreeGrafter"/>
</dbReference>
<evidence type="ECO:0000256" key="4">
    <source>
        <dbReference type="PROSITE-ProRule" id="PRU00600"/>
    </source>
</evidence>
<proteinExistence type="predicted"/>
<dbReference type="STRING" id="1858805.M5G720"/>
<dbReference type="HOGENOM" id="CLU_017715_1_0_1"/>
<feature type="compositionally biased region" description="Low complexity" evidence="5">
    <location>
        <begin position="1"/>
        <end position="16"/>
    </location>
</feature>
<keyword evidence="3" id="KW-0862">Zinc</keyword>
<evidence type="ECO:0000256" key="5">
    <source>
        <dbReference type="SAM" id="MobiDB-lite"/>
    </source>
</evidence>
<dbReference type="GO" id="GO:0031431">
    <property type="term" value="C:Dbf4-dependent protein kinase complex"/>
    <property type="evidence" value="ECO:0007669"/>
    <property type="project" value="TreeGrafter"/>
</dbReference>
<feature type="compositionally biased region" description="Basic and acidic residues" evidence="5">
    <location>
        <begin position="138"/>
        <end position="149"/>
    </location>
</feature>
<feature type="region of interest" description="Disordered" evidence="5">
    <location>
        <begin position="632"/>
        <end position="669"/>
    </location>
</feature>
<keyword evidence="1" id="KW-0479">Metal-binding</keyword>
<feature type="compositionally biased region" description="Polar residues" evidence="5">
    <location>
        <begin position="247"/>
        <end position="266"/>
    </location>
</feature>
<dbReference type="InterPro" id="IPR051590">
    <property type="entry name" value="Replication_Regulatory_Kinase"/>
</dbReference>
<feature type="region of interest" description="Disordered" evidence="5">
    <location>
        <begin position="101"/>
        <end position="149"/>
    </location>
</feature>
<dbReference type="CDD" id="cd00027">
    <property type="entry name" value="BRCT"/>
    <property type="match status" value="1"/>
</dbReference>
<dbReference type="SMART" id="SM00586">
    <property type="entry name" value="ZnF_DBF"/>
    <property type="match status" value="1"/>
</dbReference>
<dbReference type="InterPro" id="IPR036420">
    <property type="entry name" value="BRCT_dom_sf"/>
</dbReference>
<dbReference type="PROSITE" id="PS51265">
    <property type="entry name" value="ZF_DBF4"/>
    <property type="match status" value="1"/>
</dbReference>
<evidence type="ECO:0000313" key="7">
    <source>
        <dbReference type="EMBL" id="EJU04005.1"/>
    </source>
</evidence>
<dbReference type="PANTHER" id="PTHR15375">
    <property type="entry name" value="ACTIVATOR OF S-PHASE KINASE-RELATED"/>
    <property type="match status" value="1"/>
</dbReference>
<feature type="domain" description="DBF4-type" evidence="6">
    <location>
        <begin position="567"/>
        <end position="616"/>
    </location>
</feature>
<evidence type="ECO:0000256" key="2">
    <source>
        <dbReference type="ARBA" id="ARBA00022771"/>
    </source>
</evidence>
<feature type="compositionally biased region" description="Basic and acidic residues" evidence="5">
    <location>
        <begin position="236"/>
        <end position="245"/>
    </location>
</feature>
<dbReference type="Gene3D" id="6.10.250.3410">
    <property type="entry name" value="DBF zinc finger"/>
    <property type="match status" value="1"/>
</dbReference>
<keyword evidence="2 4" id="KW-0863">Zinc-finger</keyword>
<reference evidence="7 8" key="1">
    <citation type="journal article" date="2012" name="Science">
        <title>The Paleozoic origin of enzymatic lignin decomposition reconstructed from 31 fungal genomes.</title>
        <authorList>
            <person name="Floudas D."/>
            <person name="Binder M."/>
            <person name="Riley R."/>
            <person name="Barry K."/>
            <person name="Blanchette R.A."/>
            <person name="Henrissat B."/>
            <person name="Martinez A.T."/>
            <person name="Otillar R."/>
            <person name="Spatafora J.W."/>
            <person name="Yadav J.S."/>
            <person name="Aerts A."/>
            <person name="Benoit I."/>
            <person name="Boyd A."/>
            <person name="Carlson A."/>
            <person name="Copeland A."/>
            <person name="Coutinho P.M."/>
            <person name="de Vries R.P."/>
            <person name="Ferreira P."/>
            <person name="Findley K."/>
            <person name="Foster B."/>
            <person name="Gaskell J."/>
            <person name="Glotzer D."/>
            <person name="Gorecki P."/>
            <person name="Heitman J."/>
            <person name="Hesse C."/>
            <person name="Hori C."/>
            <person name="Igarashi K."/>
            <person name="Jurgens J.A."/>
            <person name="Kallen N."/>
            <person name="Kersten P."/>
            <person name="Kohler A."/>
            <person name="Kuees U."/>
            <person name="Kumar T.K.A."/>
            <person name="Kuo A."/>
            <person name="LaButti K."/>
            <person name="Larrondo L.F."/>
            <person name="Lindquist E."/>
            <person name="Ling A."/>
            <person name="Lombard V."/>
            <person name="Lucas S."/>
            <person name="Lundell T."/>
            <person name="Martin R."/>
            <person name="McLaughlin D.J."/>
            <person name="Morgenstern I."/>
            <person name="Morin E."/>
            <person name="Murat C."/>
            <person name="Nagy L.G."/>
            <person name="Nolan M."/>
            <person name="Ohm R.A."/>
            <person name="Patyshakuliyeva A."/>
            <person name="Rokas A."/>
            <person name="Ruiz-Duenas F.J."/>
            <person name="Sabat G."/>
            <person name="Salamov A."/>
            <person name="Samejima M."/>
            <person name="Schmutz J."/>
            <person name="Slot J.C."/>
            <person name="St John F."/>
            <person name="Stenlid J."/>
            <person name="Sun H."/>
            <person name="Sun S."/>
            <person name="Syed K."/>
            <person name="Tsang A."/>
            <person name="Wiebenga A."/>
            <person name="Young D."/>
            <person name="Pisabarro A."/>
            <person name="Eastwood D.C."/>
            <person name="Martin F."/>
            <person name="Cullen D."/>
            <person name="Grigoriev I.V."/>
            <person name="Hibbett D.S."/>
        </authorList>
    </citation>
    <scope>NUCLEOTIDE SEQUENCE [LARGE SCALE GENOMIC DNA]</scope>
    <source>
        <strain evidence="7 8">DJM-731 SS1</strain>
    </source>
</reference>
<dbReference type="GO" id="GO:0003676">
    <property type="term" value="F:nucleic acid binding"/>
    <property type="evidence" value="ECO:0007669"/>
    <property type="project" value="InterPro"/>
</dbReference>
<dbReference type="GeneID" id="63683093"/>
<dbReference type="OMA" id="GMKIWAI"/>
<feature type="region of interest" description="Disordered" evidence="5">
    <location>
        <begin position="220"/>
        <end position="272"/>
    </location>
</feature>
<dbReference type="InterPro" id="IPR013939">
    <property type="entry name" value="Regulatory_Dfp1/Him1"/>
</dbReference>
<dbReference type="Pfam" id="PF22437">
    <property type="entry name" value="DBF4_BRCT"/>
    <property type="match status" value="1"/>
</dbReference>
<evidence type="ECO:0000259" key="6">
    <source>
        <dbReference type="PROSITE" id="PS51265"/>
    </source>
</evidence>
<accession>M5G720</accession>
<gene>
    <name evidence="7" type="ORF">DACRYDRAFT_105076</name>
</gene>
<keyword evidence="8" id="KW-1185">Reference proteome</keyword>
<dbReference type="GO" id="GO:0010571">
    <property type="term" value="P:positive regulation of nuclear cell cycle DNA replication"/>
    <property type="evidence" value="ECO:0007669"/>
    <property type="project" value="TreeGrafter"/>
</dbReference>
<dbReference type="GO" id="GO:1901987">
    <property type="term" value="P:regulation of cell cycle phase transition"/>
    <property type="evidence" value="ECO:0007669"/>
    <property type="project" value="TreeGrafter"/>
</dbReference>
<evidence type="ECO:0000256" key="3">
    <source>
        <dbReference type="ARBA" id="ARBA00022833"/>
    </source>
</evidence>
<dbReference type="SUPFAM" id="SSF52113">
    <property type="entry name" value="BRCT domain"/>
    <property type="match status" value="1"/>
</dbReference>
<evidence type="ECO:0000256" key="1">
    <source>
        <dbReference type="ARBA" id="ARBA00022723"/>
    </source>
</evidence>
<dbReference type="InterPro" id="IPR038545">
    <property type="entry name" value="Znf_DBF_sf"/>
</dbReference>
<dbReference type="Gene3D" id="3.40.50.10190">
    <property type="entry name" value="BRCT domain"/>
    <property type="match status" value="1"/>
</dbReference>
<feature type="region of interest" description="Disordered" evidence="5">
    <location>
        <begin position="1"/>
        <end position="87"/>
    </location>
</feature>
<dbReference type="GO" id="GO:0008270">
    <property type="term" value="F:zinc ion binding"/>
    <property type="evidence" value="ECO:0007669"/>
    <property type="project" value="UniProtKB-KW"/>
</dbReference>
<dbReference type="PANTHER" id="PTHR15375:SF26">
    <property type="entry name" value="PROTEIN CHIFFON"/>
    <property type="match status" value="1"/>
</dbReference>
<feature type="compositionally biased region" description="Low complexity" evidence="5">
    <location>
        <begin position="23"/>
        <end position="39"/>
    </location>
</feature>
<dbReference type="RefSeq" id="XP_040630899.1">
    <property type="nucleotide sequence ID" value="XM_040768031.1"/>
</dbReference>
<dbReference type="InterPro" id="IPR006572">
    <property type="entry name" value="Znf_DBF"/>
</dbReference>
<name>M5G720_DACPD</name>
<protein>
    <recommendedName>
        <fullName evidence="6">DBF4-type domain-containing protein</fullName>
    </recommendedName>
</protein>
<evidence type="ECO:0000313" key="8">
    <source>
        <dbReference type="Proteomes" id="UP000030653"/>
    </source>
</evidence>
<dbReference type="Pfam" id="PF07535">
    <property type="entry name" value="zf-DBF"/>
    <property type="match status" value="1"/>
</dbReference>
<feature type="compositionally biased region" description="Acidic residues" evidence="5">
    <location>
        <begin position="632"/>
        <end position="664"/>
    </location>
</feature>